<organism evidence="1 2">
    <name type="scientific">Ascodesmis nigricans</name>
    <dbReference type="NCBI Taxonomy" id="341454"/>
    <lineage>
        <taxon>Eukaryota</taxon>
        <taxon>Fungi</taxon>
        <taxon>Dikarya</taxon>
        <taxon>Ascomycota</taxon>
        <taxon>Pezizomycotina</taxon>
        <taxon>Pezizomycetes</taxon>
        <taxon>Pezizales</taxon>
        <taxon>Ascodesmidaceae</taxon>
        <taxon>Ascodesmis</taxon>
    </lineage>
</organism>
<sequence>MIFRGFHGIRHDLRFLVCGVVGRCCVDITSANYTSRFESSRFEGSCAYGAPSL</sequence>
<reference evidence="1 2" key="1">
    <citation type="submission" date="2019-04" db="EMBL/GenBank/DDBJ databases">
        <title>Comparative genomics and transcriptomics to analyze fruiting body development in filamentous ascomycetes.</title>
        <authorList>
            <consortium name="DOE Joint Genome Institute"/>
            <person name="Lutkenhaus R."/>
            <person name="Traeger S."/>
            <person name="Breuer J."/>
            <person name="Kuo A."/>
            <person name="Lipzen A."/>
            <person name="Pangilinan J."/>
            <person name="Dilworth D."/>
            <person name="Sandor L."/>
            <person name="Poggeler S."/>
            <person name="Barry K."/>
            <person name="Grigoriev I.V."/>
            <person name="Nowrousian M."/>
        </authorList>
    </citation>
    <scope>NUCLEOTIDE SEQUENCE [LARGE SCALE GENOMIC DNA]</scope>
    <source>
        <strain evidence="1 2">CBS 389.68</strain>
    </source>
</reference>
<name>A0A4S2MVJ4_9PEZI</name>
<evidence type="ECO:0000313" key="2">
    <source>
        <dbReference type="Proteomes" id="UP000298138"/>
    </source>
</evidence>
<keyword evidence="2" id="KW-1185">Reference proteome</keyword>
<dbReference type="InParanoid" id="A0A4S2MVJ4"/>
<evidence type="ECO:0000313" key="1">
    <source>
        <dbReference type="EMBL" id="TGZ80554.1"/>
    </source>
</evidence>
<gene>
    <name evidence="1" type="ORF">EX30DRAFT_341481</name>
</gene>
<dbReference type="AlphaFoldDB" id="A0A4S2MVJ4"/>
<dbReference type="Proteomes" id="UP000298138">
    <property type="component" value="Unassembled WGS sequence"/>
</dbReference>
<protein>
    <submittedName>
        <fullName evidence="1">Uncharacterized protein</fullName>
    </submittedName>
</protein>
<proteinExistence type="predicted"/>
<dbReference type="EMBL" id="ML220124">
    <property type="protein sequence ID" value="TGZ80554.1"/>
    <property type="molecule type" value="Genomic_DNA"/>
</dbReference>
<accession>A0A4S2MVJ4</accession>